<proteinExistence type="predicted"/>
<evidence type="ECO:0000313" key="2">
    <source>
        <dbReference type="Proteomes" id="UP001472677"/>
    </source>
</evidence>
<name>A0ABR2FW66_9ROSI</name>
<protein>
    <submittedName>
        <fullName evidence="1">Uncharacterized protein</fullName>
    </submittedName>
</protein>
<dbReference type="Proteomes" id="UP001472677">
    <property type="component" value="Unassembled WGS sequence"/>
</dbReference>
<sequence>MRNCSSRFLLLWQNYFNGKQVKQRALKSLCPILEANRLHSLEKRKQPKSLNCIERSSLSVSPWKKGMLPCIYQYPFASSWIFFGYYLRNQRF</sequence>
<dbReference type="EMBL" id="JBBPBM010000004">
    <property type="protein sequence ID" value="KAK8588491.1"/>
    <property type="molecule type" value="Genomic_DNA"/>
</dbReference>
<gene>
    <name evidence="1" type="ORF">V6N12_022928</name>
</gene>
<accession>A0ABR2FW66</accession>
<comment type="caution">
    <text evidence="1">The sequence shown here is derived from an EMBL/GenBank/DDBJ whole genome shotgun (WGS) entry which is preliminary data.</text>
</comment>
<evidence type="ECO:0000313" key="1">
    <source>
        <dbReference type="EMBL" id="KAK8588491.1"/>
    </source>
</evidence>
<organism evidence="1 2">
    <name type="scientific">Hibiscus sabdariffa</name>
    <name type="common">roselle</name>
    <dbReference type="NCBI Taxonomy" id="183260"/>
    <lineage>
        <taxon>Eukaryota</taxon>
        <taxon>Viridiplantae</taxon>
        <taxon>Streptophyta</taxon>
        <taxon>Embryophyta</taxon>
        <taxon>Tracheophyta</taxon>
        <taxon>Spermatophyta</taxon>
        <taxon>Magnoliopsida</taxon>
        <taxon>eudicotyledons</taxon>
        <taxon>Gunneridae</taxon>
        <taxon>Pentapetalae</taxon>
        <taxon>rosids</taxon>
        <taxon>malvids</taxon>
        <taxon>Malvales</taxon>
        <taxon>Malvaceae</taxon>
        <taxon>Malvoideae</taxon>
        <taxon>Hibiscus</taxon>
    </lineage>
</organism>
<reference evidence="1 2" key="1">
    <citation type="journal article" date="2024" name="G3 (Bethesda)">
        <title>Genome assembly of Hibiscus sabdariffa L. provides insights into metabolisms of medicinal natural products.</title>
        <authorList>
            <person name="Kim T."/>
        </authorList>
    </citation>
    <scope>NUCLEOTIDE SEQUENCE [LARGE SCALE GENOMIC DNA]</scope>
    <source>
        <strain evidence="1">TK-2024</strain>
        <tissue evidence="1">Old leaves</tissue>
    </source>
</reference>
<keyword evidence="2" id="KW-1185">Reference proteome</keyword>